<dbReference type="Pfam" id="PF00656">
    <property type="entry name" value="Peptidase_C14"/>
    <property type="match status" value="1"/>
</dbReference>
<dbReference type="InterPro" id="IPR050452">
    <property type="entry name" value="Metacaspase"/>
</dbReference>
<dbReference type="PANTHER" id="PTHR48104">
    <property type="entry name" value="METACASPASE-4"/>
    <property type="match status" value="1"/>
</dbReference>
<evidence type="ECO:0000313" key="3">
    <source>
        <dbReference type="EMBL" id="CAJ1392211.1"/>
    </source>
</evidence>
<dbReference type="GO" id="GO:0006508">
    <property type="term" value="P:proteolysis"/>
    <property type="evidence" value="ECO:0007669"/>
    <property type="project" value="InterPro"/>
</dbReference>
<comment type="caution">
    <text evidence="3">The sequence shown here is derived from an EMBL/GenBank/DDBJ whole genome shotgun (WGS) entry which is preliminary data.</text>
</comment>
<dbReference type="GO" id="GO:0004197">
    <property type="term" value="F:cysteine-type endopeptidase activity"/>
    <property type="evidence" value="ECO:0007669"/>
    <property type="project" value="InterPro"/>
</dbReference>
<name>A0AA36IQN8_9DINO</name>
<dbReference type="PANTHER" id="PTHR48104:SF30">
    <property type="entry name" value="METACASPASE-1"/>
    <property type="match status" value="1"/>
</dbReference>
<keyword evidence="4" id="KW-1185">Reference proteome</keyword>
<dbReference type="EMBL" id="CAUJNA010002291">
    <property type="protein sequence ID" value="CAJ1392211.1"/>
    <property type="molecule type" value="Genomic_DNA"/>
</dbReference>
<proteinExistence type="inferred from homology"/>
<dbReference type="AlphaFoldDB" id="A0AA36IQN8"/>
<feature type="domain" description="Peptidase C14 caspase" evidence="2">
    <location>
        <begin position="82"/>
        <end position="250"/>
    </location>
</feature>
<dbReference type="Gene3D" id="3.40.50.1460">
    <property type="match status" value="1"/>
</dbReference>
<sequence length="321" mass="35725">MFCCQRRFRQENEPVDEAPGWCDSVPDDIPGEVHMLIVGLDYSCDRVSWAGKNPLDTKFAVDIMEDLARQCEVTTLEKLWNQQATKENVVAKIQEVASKCGEDDYFVFYYTGHGDQLVSVDDDENETHDQCFCLVDAYGSTDDATMTYRQQVWLRDDDFVEAVLEAIDETANVLVLVDACHSGTICDFNSGLWAERGQKAISLSGCSDTQTSAGTGKGGHFTRALSRSVQELQAGLGLDASYSVGQIYNKTLENYGESKDARHTQNIEIHGCTVYPAQMVWPLAPRQPYISRANMVGYTSANHFQNQGQQPVLPQWSLTAA</sequence>
<comment type="similarity">
    <text evidence="1">Belongs to the peptidase C14B family.</text>
</comment>
<dbReference type="InterPro" id="IPR011600">
    <property type="entry name" value="Pept_C14_caspase"/>
</dbReference>
<dbReference type="GO" id="GO:0005737">
    <property type="term" value="C:cytoplasm"/>
    <property type="evidence" value="ECO:0007669"/>
    <property type="project" value="TreeGrafter"/>
</dbReference>
<accession>A0AA36IQN8</accession>
<evidence type="ECO:0000313" key="4">
    <source>
        <dbReference type="Proteomes" id="UP001178507"/>
    </source>
</evidence>
<organism evidence="3 4">
    <name type="scientific">Effrenium voratum</name>
    <dbReference type="NCBI Taxonomy" id="2562239"/>
    <lineage>
        <taxon>Eukaryota</taxon>
        <taxon>Sar</taxon>
        <taxon>Alveolata</taxon>
        <taxon>Dinophyceae</taxon>
        <taxon>Suessiales</taxon>
        <taxon>Symbiodiniaceae</taxon>
        <taxon>Effrenium</taxon>
    </lineage>
</organism>
<protein>
    <recommendedName>
        <fullName evidence="2">Peptidase C14 caspase domain-containing protein</fullName>
    </recommendedName>
</protein>
<gene>
    <name evidence="3" type="ORF">EVOR1521_LOCUS17363</name>
</gene>
<reference evidence="3" key="1">
    <citation type="submission" date="2023-08" db="EMBL/GenBank/DDBJ databases">
        <authorList>
            <person name="Chen Y."/>
            <person name="Shah S."/>
            <person name="Dougan E. K."/>
            <person name="Thang M."/>
            <person name="Chan C."/>
        </authorList>
    </citation>
    <scope>NUCLEOTIDE SEQUENCE</scope>
</reference>
<dbReference type="Proteomes" id="UP001178507">
    <property type="component" value="Unassembled WGS sequence"/>
</dbReference>
<evidence type="ECO:0000256" key="1">
    <source>
        <dbReference type="ARBA" id="ARBA00009005"/>
    </source>
</evidence>
<evidence type="ECO:0000259" key="2">
    <source>
        <dbReference type="Pfam" id="PF00656"/>
    </source>
</evidence>